<feature type="transmembrane region" description="Helical" evidence="5">
    <location>
        <begin position="319"/>
        <end position="340"/>
    </location>
</feature>
<evidence type="ECO:0000256" key="5">
    <source>
        <dbReference type="SAM" id="Phobius"/>
    </source>
</evidence>
<evidence type="ECO:0000256" key="3">
    <source>
        <dbReference type="ARBA" id="ARBA00022989"/>
    </source>
</evidence>
<name>A0A8U0A5J0_9EURY</name>
<feature type="transmembrane region" description="Helical" evidence="5">
    <location>
        <begin position="156"/>
        <end position="175"/>
    </location>
</feature>
<keyword evidence="4 5" id="KW-0472">Membrane</keyword>
<dbReference type="InterPro" id="IPR001046">
    <property type="entry name" value="NRAMP_fam"/>
</dbReference>
<protein>
    <submittedName>
        <fullName evidence="6">Divalent metal cation transporter</fullName>
    </submittedName>
</protein>
<feature type="transmembrane region" description="Helical" evidence="5">
    <location>
        <begin position="277"/>
        <end position="307"/>
    </location>
</feature>
<evidence type="ECO:0000256" key="1">
    <source>
        <dbReference type="ARBA" id="ARBA00004141"/>
    </source>
</evidence>
<dbReference type="GeneID" id="71926723"/>
<evidence type="ECO:0000313" key="7">
    <source>
        <dbReference type="Proteomes" id="UP000831768"/>
    </source>
</evidence>
<sequence>MISNWWRFPSWLPVQRSKAIIDAYGLGLLFSANVFGAGSVYILSNTGANFGFTLLWTLPLALFVDMGMHEMSGRLATIDKPLMEYIRNTIGTGPSKVVSVGLAFIMHFWAISNYAVAGTALVWLTPINNTYLGMILAAGSGIAILELRVYDRIEAAITTLIFAVFGIYLVLVFGINLPVQQVATGLVPALTSDIGYLVTIVGLFGTTVYYPNFFIQSSIRPTKGWTEMALYRRDNFVGITFVILLSIAVISVSAAVLEPGTPTLTSPGTPLASILGSTALTVFVFAVFLASFTSATGTLFGAGFLVPQAWGYTTVFGDYLFRRIVQALIVLSVIFAILLLEVTDMSTVRLALVMPAVNGLIGLPITALALYFANRKFFDHPLLLRIYFALLVGLMFVLGLLTAQGLHGQIIHWI</sequence>
<feature type="transmembrane region" description="Helical" evidence="5">
    <location>
        <begin position="130"/>
        <end position="149"/>
    </location>
</feature>
<keyword evidence="2 5" id="KW-0812">Transmembrane</keyword>
<dbReference type="GO" id="GO:0046873">
    <property type="term" value="F:metal ion transmembrane transporter activity"/>
    <property type="evidence" value="ECO:0007669"/>
    <property type="project" value="InterPro"/>
</dbReference>
<comment type="subcellular location">
    <subcellularLocation>
        <location evidence="1">Membrane</location>
        <topology evidence="1">Multi-pass membrane protein</topology>
    </subcellularLocation>
</comment>
<feature type="transmembrane region" description="Helical" evidence="5">
    <location>
        <begin position="236"/>
        <end position="257"/>
    </location>
</feature>
<feature type="transmembrane region" description="Helical" evidence="5">
    <location>
        <begin position="50"/>
        <end position="68"/>
    </location>
</feature>
<dbReference type="AlphaFoldDB" id="A0A8U0A5J0"/>
<evidence type="ECO:0000256" key="4">
    <source>
        <dbReference type="ARBA" id="ARBA00023136"/>
    </source>
</evidence>
<organism evidence="6 7">
    <name type="scientific">Halocatena salina</name>
    <dbReference type="NCBI Taxonomy" id="2934340"/>
    <lineage>
        <taxon>Archaea</taxon>
        <taxon>Methanobacteriati</taxon>
        <taxon>Methanobacteriota</taxon>
        <taxon>Stenosarchaea group</taxon>
        <taxon>Halobacteria</taxon>
        <taxon>Halobacteriales</taxon>
        <taxon>Natronomonadaceae</taxon>
        <taxon>Halocatena</taxon>
    </lineage>
</organism>
<dbReference type="EMBL" id="CP096019">
    <property type="protein sequence ID" value="UPM43177.1"/>
    <property type="molecule type" value="Genomic_DNA"/>
</dbReference>
<feature type="transmembrane region" description="Helical" evidence="5">
    <location>
        <begin position="97"/>
        <end position="124"/>
    </location>
</feature>
<accession>A0A8U0A5J0</accession>
<keyword evidence="7" id="KW-1185">Reference proteome</keyword>
<feature type="transmembrane region" description="Helical" evidence="5">
    <location>
        <begin position="195"/>
        <end position="215"/>
    </location>
</feature>
<feature type="transmembrane region" description="Helical" evidence="5">
    <location>
        <begin position="352"/>
        <end position="374"/>
    </location>
</feature>
<dbReference type="Pfam" id="PF01566">
    <property type="entry name" value="Nramp"/>
    <property type="match status" value="1"/>
</dbReference>
<dbReference type="GO" id="GO:0016020">
    <property type="term" value="C:membrane"/>
    <property type="evidence" value="ECO:0007669"/>
    <property type="project" value="UniProtKB-SubCell"/>
</dbReference>
<feature type="transmembrane region" description="Helical" evidence="5">
    <location>
        <begin position="386"/>
        <end position="406"/>
    </location>
</feature>
<dbReference type="Proteomes" id="UP000831768">
    <property type="component" value="Chromosome"/>
</dbReference>
<dbReference type="RefSeq" id="WP_247993845.1">
    <property type="nucleotide sequence ID" value="NZ_CP096019.1"/>
</dbReference>
<feature type="transmembrane region" description="Helical" evidence="5">
    <location>
        <begin position="21"/>
        <end position="44"/>
    </location>
</feature>
<reference evidence="6" key="1">
    <citation type="submission" date="2022-04" db="EMBL/GenBank/DDBJ databases">
        <title>Halocatena sp. nov., isolated from a salt lake.</title>
        <authorList>
            <person name="Cui H.-L."/>
        </authorList>
    </citation>
    <scope>NUCLEOTIDE SEQUENCE</scope>
    <source>
        <strain evidence="6">AD-1</strain>
    </source>
</reference>
<evidence type="ECO:0000256" key="2">
    <source>
        <dbReference type="ARBA" id="ARBA00022692"/>
    </source>
</evidence>
<gene>
    <name evidence="6" type="ORF">MW046_01710</name>
</gene>
<dbReference type="KEGG" id="haad:MW046_01710"/>
<proteinExistence type="predicted"/>
<keyword evidence="3 5" id="KW-1133">Transmembrane helix</keyword>
<evidence type="ECO:0000313" key="6">
    <source>
        <dbReference type="EMBL" id="UPM43177.1"/>
    </source>
</evidence>